<sequence>MDHKIWLTDVSSLAHRTAVLANLHHRFRCDFLHRSAFQFRQQTAPHATGQSFPQQKLMVIGGTTFGAGPLIVSVLIVAIVVAVVARHTAGGGYRAGVQACWASDSGTGGSASASPMPACSVRMWWAKAGSDANTLKHSLHSNGLLLLFSWIRMW</sequence>
<reference evidence="1" key="1">
    <citation type="submission" date="2022-08" db="UniProtKB">
        <authorList>
            <consortium name="EnsemblMetazoa"/>
        </authorList>
    </citation>
    <scope>IDENTIFICATION</scope>
    <source>
        <strain evidence="1">EBRO</strain>
    </source>
</reference>
<dbReference type="EnsemblMetazoa" id="AATE009215-RA">
    <property type="protein sequence ID" value="AATE009215-PA.1"/>
    <property type="gene ID" value="AATE009215"/>
</dbReference>
<evidence type="ECO:0000313" key="1">
    <source>
        <dbReference type="EnsemblMetazoa" id="AATE009215-PA.1"/>
    </source>
</evidence>
<accession>A0A182J0V3</accession>
<proteinExistence type="predicted"/>
<organism evidence="1">
    <name type="scientific">Anopheles atroparvus</name>
    <name type="common">European mosquito</name>
    <dbReference type="NCBI Taxonomy" id="41427"/>
    <lineage>
        <taxon>Eukaryota</taxon>
        <taxon>Metazoa</taxon>
        <taxon>Ecdysozoa</taxon>
        <taxon>Arthropoda</taxon>
        <taxon>Hexapoda</taxon>
        <taxon>Insecta</taxon>
        <taxon>Pterygota</taxon>
        <taxon>Neoptera</taxon>
        <taxon>Endopterygota</taxon>
        <taxon>Diptera</taxon>
        <taxon>Nematocera</taxon>
        <taxon>Culicoidea</taxon>
        <taxon>Culicidae</taxon>
        <taxon>Anophelinae</taxon>
        <taxon>Anopheles</taxon>
    </lineage>
</organism>
<dbReference type="VEuPathDB" id="VectorBase:AATE009215"/>
<name>A0A182J0V3_ANOAO</name>
<protein>
    <submittedName>
        <fullName evidence="1">Uncharacterized protein</fullName>
    </submittedName>
</protein>
<dbReference type="AlphaFoldDB" id="A0A182J0V3"/>